<dbReference type="AlphaFoldDB" id="M8BC18"/>
<organism evidence="1">
    <name type="scientific">Aegilops tauschii</name>
    <name type="common">Tausch's goatgrass</name>
    <name type="synonym">Aegilops squarrosa</name>
    <dbReference type="NCBI Taxonomy" id="37682"/>
    <lineage>
        <taxon>Eukaryota</taxon>
        <taxon>Viridiplantae</taxon>
        <taxon>Streptophyta</taxon>
        <taxon>Embryophyta</taxon>
        <taxon>Tracheophyta</taxon>
        <taxon>Spermatophyta</taxon>
        <taxon>Magnoliopsida</taxon>
        <taxon>Liliopsida</taxon>
        <taxon>Poales</taxon>
        <taxon>Poaceae</taxon>
        <taxon>BOP clade</taxon>
        <taxon>Pooideae</taxon>
        <taxon>Triticodae</taxon>
        <taxon>Triticeae</taxon>
        <taxon>Triticinae</taxon>
        <taxon>Aegilops</taxon>
    </lineage>
</organism>
<name>M8BC18_AEGTA</name>
<accession>M8BC18</accession>
<proteinExistence type="predicted"/>
<protein>
    <submittedName>
        <fullName evidence="1">Uncharacterized protein</fullName>
    </submittedName>
</protein>
<reference evidence="1" key="1">
    <citation type="submission" date="2015-06" db="UniProtKB">
        <authorList>
            <consortium name="EnsemblPlants"/>
        </authorList>
    </citation>
    <scope>IDENTIFICATION</scope>
</reference>
<dbReference type="EnsemblPlants" id="EMT22440">
    <property type="protein sequence ID" value="EMT22440"/>
    <property type="gene ID" value="F775_24261"/>
</dbReference>
<evidence type="ECO:0000313" key="1">
    <source>
        <dbReference type="EnsemblPlants" id="EMT22440"/>
    </source>
</evidence>
<sequence>MALTKNNTNALCLVILMMSTTLLPCEATGRNKGTTALIDVCKPDRLCENPIGYNVTLCKVSCEWSGYSFDNSYCEEGKCCAAHPKELNEVPKCHAWKICPSYQNRFSPSEDPGPFAKYGDTDDELAKLFLITK</sequence>